<name>A0ABV2LE14_9BACL</name>
<evidence type="ECO:0000313" key="3">
    <source>
        <dbReference type="Proteomes" id="UP001549097"/>
    </source>
</evidence>
<protein>
    <submittedName>
        <fullName evidence="2">Uncharacterized protein</fullName>
    </submittedName>
</protein>
<evidence type="ECO:0000256" key="1">
    <source>
        <dbReference type="SAM" id="Phobius"/>
    </source>
</evidence>
<keyword evidence="1" id="KW-0812">Transmembrane</keyword>
<reference evidence="2 3" key="1">
    <citation type="submission" date="2024-06" db="EMBL/GenBank/DDBJ databases">
        <title>Genomic Encyclopedia of Type Strains, Phase IV (KMG-IV): sequencing the most valuable type-strain genomes for metagenomic binning, comparative biology and taxonomic classification.</title>
        <authorList>
            <person name="Goeker M."/>
        </authorList>
    </citation>
    <scope>NUCLEOTIDE SEQUENCE [LARGE SCALE GENOMIC DNA]</scope>
    <source>
        <strain evidence="2 3">DSM 100124</strain>
    </source>
</reference>
<dbReference type="Proteomes" id="UP001549097">
    <property type="component" value="Unassembled WGS sequence"/>
</dbReference>
<feature type="transmembrane region" description="Helical" evidence="1">
    <location>
        <begin position="6"/>
        <end position="30"/>
    </location>
</feature>
<organism evidence="2 3">
    <name type="scientific">Fictibacillus halophilus</name>
    <dbReference type="NCBI Taxonomy" id="1610490"/>
    <lineage>
        <taxon>Bacteria</taxon>
        <taxon>Bacillati</taxon>
        <taxon>Bacillota</taxon>
        <taxon>Bacilli</taxon>
        <taxon>Bacillales</taxon>
        <taxon>Fictibacillaceae</taxon>
        <taxon>Fictibacillus</taxon>
    </lineage>
</organism>
<evidence type="ECO:0000313" key="2">
    <source>
        <dbReference type="EMBL" id="MET3726838.1"/>
    </source>
</evidence>
<sequence>MEESNFFKGLIWGVLFSIPLWMAFFGWIHLIQRMN</sequence>
<proteinExistence type="predicted"/>
<keyword evidence="3" id="KW-1185">Reference proteome</keyword>
<comment type="caution">
    <text evidence="2">The sequence shown here is derived from an EMBL/GenBank/DDBJ whole genome shotgun (WGS) entry which is preliminary data.</text>
</comment>
<dbReference type="EMBL" id="JBEPMP010000001">
    <property type="protein sequence ID" value="MET3726838.1"/>
    <property type="molecule type" value="Genomic_DNA"/>
</dbReference>
<accession>A0ABV2LE14</accession>
<keyword evidence="1" id="KW-1133">Transmembrane helix</keyword>
<gene>
    <name evidence="2" type="ORF">ABID52_000419</name>
</gene>
<keyword evidence="1" id="KW-0472">Membrane</keyword>